<protein>
    <submittedName>
        <fullName evidence="2">Uncharacterized protein</fullName>
    </submittedName>
</protein>
<feature type="compositionally biased region" description="Polar residues" evidence="1">
    <location>
        <begin position="39"/>
        <end position="56"/>
    </location>
</feature>
<organism evidence="2 3">
    <name type="scientific">Xylaria arbuscula</name>
    <dbReference type="NCBI Taxonomy" id="114810"/>
    <lineage>
        <taxon>Eukaryota</taxon>
        <taxon>Fungi</taxon>
        <taxon>Dikarya</taxon>
        <taxon>Ascomycota</taxon>
        <taxon>Pezizomycotina</taxon>
        <taxon>Sordariomycetes</taxon>
        <taxon>Xylariomycetidae</taxon>
        <taxon>Xylariales</taxon>
        <taxon>Xylariaceae</taxon>
        <taxon>Xylaria</taxon>
    </lineage>
</organism>
<sequence length="69" mass="7284">MSVAEQATSGDIAPGNSVNNQEIGNLINVPDGLIPQEKAMSTSQDENKPTDSQTSIDELGKSLKHDDDS</sequence>
<dbReference type="Proteomes" id="UP001148614">
    <property type="component" value="Unassembled WGS sequence"/>
</dbReference>
<dbReference type="AlphaFoldDB" id="A0A9W8NL38"/>
<keyword evidence="3" id="KW-1185">Reference proteome</keyword>
<dbReference type="EMBL" id="JANPWZ010000126">
    <property type="protein sequence ID" value="KAJ3579151.1"/>
    <property type="molecule type" value="Genomic_DNA"/>
</dbReference>
<evidence type="ECO:0000313" key="3">
    <source>
        <dbReference type="Proteomes" id="UP001148614"/>
    </source>
</evidence>
<evidence type="ECO:0000256" key="1">
    <source>
        <dbReference type="SAM" id="MobiDB-lite"/>
    </source>
</evidence>
<gene>
    <name evidence="2" type="ORF">NPX13_g1415</name>
</gene>
<feature type="compositionally biased region" description="Basic and acidic residues" evidence="1">
    <location>
        <begin position="58"/>
        <end position="69"/>
    </location>
</feature>
<name>A0A9W8NL38_9PEZI</name>
<proteinExistence type="predicted"/>
<feature type="region of interest" description="Disordered" evidence="1">
    <location>
        <begin position="1"/>
        <end position="69"/>
    </location>
</feature>
<comment type="caution">
    <text evidence="2">The sequence shown here is derived from an EMBL/GenBank/DDBJ whole genome shotgun (WGS) entry which is preliminary data.</text>
</comment>
<accession>A0A9W8NL38</accession>
<reference evidence="2" key="1">
    <citation type="submission" date="2022-07" db="EMBL/GenBank/DDBJ databases">
        <title>Genome Sequence of Xylaria arbuscula.</title>
        <authorList>
            <person name="Buettner E."/>
        </authorList>
    </citation>
    <scope>NUCLEOTIDE SEQUENCE</scope>
    <source>
        <strain evidence="2">VT107</strain>
    </source>
</reference>
<evidence type="ECO:0000313" key="2">
    <source>
        <dbReference type="EMBL" id="KAJ3579151.1"/>
    </source>
</evidence>